<sequence>MLVGREFTILGAGISGLALARALAMHGARVTVLEQSPELGEVGAGIQISPNGMKVLDALGLGTELAATSPRLKAVELLNGETGEPVTRLDMAMRRPNAPYYFVRRPELIALLAGGARDAGVEIRLDQRIAAVEITDDGPVLTFEGGATSRPGTVLGADGLHSKLRGALNGEAKPFFTNQVAWRAMVPMPRAEPPVARVFMGAKKHIVSYPLSNGMRNIVAVEERSRWAEEGWHIRDDAMTLRVAFEEFCPEVRGWLEQVEEPYLWGLFRHPVARRWFGPNCAILGDAAHPTLPFLAQGANMALEDAWILAQALALHGEDEVGFAAYQTARRERSSEIVEAANKNARNYHLSGLPRVVGHLGMRALSKFAPDLLIGKYDWIYNYDARTILQTD</sequence>
<keyword evidence="1" id="KW-0560">Oxidoreductase</keyword>
<evidence type="ECO:0000256" key="2">
    <source>
        <dbReference type="ARBA" id="ARBA00023033"/>
    </source>
</evidence>
<dbReference type="RefSeq" id="WP_350937389.1">
    <property type="nucleotide sequence ID" value="NZ_JAYWLC010000009.1"/>
</dbReference>
<keyword evidence="2 4" id="KW-0503">Monooxygenase</keyword>
<proteinExistence type="predicted"/>
<reference evidence="4 5" key="1">
    <citation type="submission" date="2024-01" db="EMBL/GenBank/DDBJ databases">
        <authorList>
            <person name="Deng Y."/>
            <person name="Su J."/>
        </authorList>
    </citation>
    <scope>NUCLEOTIDE SEQUENCE [LARGE SCALE GENOMIC DNA]</scope>
    <source>
        <strain evidence="4 5">CPCC 100088</strain>
    </source>
</reference>
<dbReference type="GO" id="GO:0004497">
    <property type="term" value="F:monooxygenase activity"/>
    <property type="evidence" value="ECO:0007669"/>
    <property type="project" value="UniProtKB-KW"/>
</dbReference>
<evidence type="ECO:0000256" key="1">
    <source>
        <dbReference type="ARBA" id="ARBA00023002"/>
    </source>
</evidence>
<reference evidence="4 5" key="2">
    <citation type="submission" date="2024-06" db="EMBL/GenBank/DDBJ databases">
        <title>Thioclava kandeliae sp. nov. from a rhizosphere soil sample of Kandelia candel in a mangrove.</title>
        <authorList>
            <person name="Mu T."/>
        </authorList>
    </citation>
    <scope>NUCLEOTIDE SEQUENCE [LARGE SCALE GENOMIC DNA]</scope>
    <source>
        <strain evidence="4 5">CPCC 100088</strain>
    </source>
</reference>
<organism evidence="4 5">
    <name type="scientific">Thioclava kandeliae</name>
    <dbReference type="NCBI Taxonomy" id="3070818"/>
    <lineage>
        <taxon>Bacteria</taxon>
        <taxon>Pseudomonadati</taxon>
        <taxon>Pseudomonadota</taxon>
        <taxon>Alphaproteobacteria</taxon>
        <taxon>Rhodobacterales</taxon>
        <taxon>Paracoccaceae</taxon>
        <taxon>Thioclava</taxon>
    </lineage>
</organism>
<dbReference type="Gene3D" id="3.50.50.60">
    <property type="entry name" value="FAD/NAD(P)-binding domain"/>
    <property type="match status" value="1"/>
</dbReference>
<dbReference type="PRINTS" id="PR00420">
    <property type="entry name" value="RNGMNOXGNASE"/>
</dbReference>
<accession>A0ABV1SHY9</accession>
<evidence type="ECO:0000313" key="4">
    <source>
        <dbReference type="EMBL" id="MER5172513.1"/>
    </source>
</evidence>
<comment type="caution">
    <text evidence="4">The sequence shown here is derived from an EMBL/GenBank/DDBJ whole genome shotgun (WGS) entry which is preliminary data.</text>
</comment>
<evidence type="ECO:0000259" key="3">
    <source>
        <dbReference type="Pfam" id="PF01494"/>
    </source>
</evidence>
<protein>
    <submittedName>
        <fullName evidence="4">FAD-dependent monooxygenase</fullName>
    </submittedName>
</protein>
<dbReference type="Pfam" id="PF01494">
    <property type="entry name" value="FAD_binding_3"/>
    <property type="match status" value="1"/>
</dbReference>
<keyword evidence="5" id="KW-1185">Reference proteome</keyword>
<dbReference type="PANTHER" id="PTHR13789">
    <property type="entry name" value="MONOOXYGENASE"/>
    <property type="match status" value="1"/>
</dbReference>
<dbReference type="InterPro" id="IPR036188">
    <property type="entry name" value="FAD/NAD-bd_sf"/>
</dbReference>
<dbReference type="Proteomes" id="UP001438953">
    <property type="component" value="Unassembled WGS sequence"/>
</dbReference>
<gene>
    <name evidence="4" type="ORF">VSX56_12090</name>
</gene>
<dbReference type="InterPro" id="IPR050493">
    <property type="entry name" value="FAD-dep_Monooxygenase_BioMet"/>
</dbReference>
<evidence type="ECO:0000313" key="5">
    <source>
        <dbReference type="Proteomes" id="UP001438953"/>
    </source>
</evidence>
<feature type="domain" description="FAD-binding" evidence="3">
    <location>
        <begin position="8"/>
        <end position="340"/>
    </location>
</feature>
<dbReference type="EMBL" id="JAYWLC010000009">
    <property type="protein sequence ID" value="MER5172513.1"/>
    <property type="molecule type" value="Genomic_DNA"/>
</dbReference>
<dbReference type="SUPFAM" id="SSF54373">
    <property type="entry name" value="FAD-linked reductases, C-terminal domain"/>
    <property type="match status" value="1"/>
</dbReference>
<dbReference type="PANTHER" id="PTHR13789:SF309">
    <property type="entry name" value="PUTATIVE (AFU_ORTHOLOGUE AFUA_6G14510)-RELATED"/>
    <property type="match status" value="1"/>
</dbReference>
<name>A0ABV1SHY9_9RHOB</name>
<dbReference type="SUPFAM" id="SSF51905">
    <property type="entry name" value="FAD/NAD(P)-binding domain"/>
    <property type="match status" value="1"/>
</dbReference>
<dbReference type="InterPro" id="IPR002938">
    <property type="entry name" value="FAD-bd"/>
</dbReference>